<protein>
    <recommendedName>
        <fullName evidence="1">Protein kinase domain-containing protein</fullName>
    </recommendedName>
</protein>
<dbReference type="GO" id="GO:0004672">
    <property type="term" value="F:protein kinase activity"/>
    <property type="evidence" value="ECO:0007669"/>
    <property type="project" value="InterPro"/>
</dbReference>
<dbReference type="EMBL" id="MU004446">
    <property type="protein sequence ID" value="KAF2650723.1"/>
    <property type="molecule type" value="Genomic_DNA"/>
</dbReference>
<dbReference type="AlphaFoldDB" id="A0A6A6SVV3"/>
<evidence type="ECO:0000259" key="1">
    <source>
        <dbReference type="PROSITE" id="PS50011"/>
    </source>
</evidence>
<dbReference type="PROSITE" id="PS50011">
    <property type="entry name" value="PROTEIN_KINASE_DOM"/>
    <property type="match status" value="1"/>
</dbReference>
<accession>A0A6A6SVV3</accession>
<organism evidence="2 3">
    <name type="scientific">Lophiostoma macrostomum CBS 122681</name>
    <dbReference type="NCBI Taxonomy" id="1314788"/>
    <lineage>
        <taxon>Eukaryota</taxon>
        <taxon>Fungi</taxon>
        <taxon>Dikarya</taxon>
        <taxon>Ascomycota</taxon>
        <taxon>Pezizomycotina</taxon>
        <taxon>Dothideomycetes</taxon>
        <taxon>Pleosporomycetidae</taxon>
        <taxon>Pleosporales</taxon>
        <taxon>Lophiostomataceae</taxon>
        <taxon>Lophiostoma</taxon>
    </lineage>
</organism>
<reference evidence="2" key="1">
    <citation type="journal article" date="2020" name="Stud. Mycol.">
        <title>101 Dothideomycetes genomes: a test case for predicting lifestyles and emergence of pathogens.</title>
        <authorList>
            <person name="Haridas S."/>
            <person name="Albert R."/>
            <person name="Binder M."/>
            <person name="Bloem J."/>
            <person name="Labutti K."/>
            <person name="Salamov A."/>
            <person name="Andreopoulos B."/>
            <person name="Baker S."/>
            <person name="Barry K."/>
            <person name="Bills G."/>
            <person name="Bluhm B."/>
            <person name="Cannon C."/>
            <person name="Castanera R."/>
            <person name="Culley D."/>
            <person name="Daum C."/>
            <person name="Ezra D."/>
            <person name="Gonzalez J."/>
            <person name="Henrissat B."/>
            <person name="Kuo A."/>
            <person name="Liang C."/>
            <person name="Lipzen A."/>
            <person name="Lutzoni F."/>
            <person name="Magnuson J."/>
            <person name="Mondo S."/>
            <person name="Nolan M."/>
            <person name="Ohm R."/>
            <person name="Pangilinan J."/>
            <person name="Park H.-J."/>
            <person name="Ramirez L."/>
            <person name="Alfaro M."/>
            <person name="Sun H."/>
            <person name="Tritt A."/>
            <person name="Yoshinaga Y."/>
            <person name="Zwiers L.-H."/>
            <person name="Turgeon B."/>
            <person name="Goodwin S."/>
            <person name="Spatafora J."/>
            <person name="Crous P."/>
            <person name="Grigoriev I."/>
        </authorList>
    </citation>
    <scope>NUCLEOTIDE SEQUENCE</scope>
    <source>
        <strain evidence="2">CBS 122681</strain>
    </source>
</reference>
<name>A0A6A6SVV3_9PLEO</name>
<proteinExistence type="predicted"/>
<dbReference type="Gene3D" id="1.10.510.10">
    <property type="entry name" value="Transferase(Phosphotransferase) domain 1"/>
    <property type="match status" value="1"/>
</dbReference>
<evidence type="ECO:0000313" key="2">
    <source>
        <dbReference type="EMBL" id="KAF2650723.1"/>
    </source>
</evidence>
<sequence length="296" mass="33443">MPQFGNENLDVPSFDAKYMPVHVFGLIEYTAFCLPRSELSSSIQQPKAAELNRLREKICVVKIRTHSPLDQHAENERRVHDLISRSGPGDDANKVLEGMFLPLTDHGTTNGFTWLVMEAFCPSLTLGALSRHAWDNTRALQMPRAFVAHVFVELLDILETMHSQRRLAHGDLHVDQILIDLNPGRERHKYPGIRIIDFDAAVLEETGGKGRFASTVNDDRTRFCDVIATLADNQLPPSRDSQVTDHLSEDWYVLRKSMWDEKPLSSGVEGTNVTLQEMRSRFGHLAEQVKSQASTE</sequence>
<dbReference type="GO" id="GO:0005524">
    <property type="term" value="F:ATP binding"/>
    <property type="evidence" value="ECO:0007669"/>
    <property type="project" value="InterPro"/>
</dbReference>
<keyword evidence="3" id="KW-1185">Reference proteome</keyword>
<evidence type="ECO:0000313" key="3">
    <source>
        <dbReference type="Proteomes" id="UP000799324"/>
    </source>
</evidence>
<dbReference type="OrthoDB" id="3795368at2759"/>
<dbReference type="SUPFAM" id="SSF56112">
    <property type="entry name" value="Protein kinase-like (PK-like)"/>
    <property type="match status" value="1"/>
</dbReference>
<feature type="domain" description="Protein kinase" evidence="1">
    <location>
        <begin position="37"/>
        <end position="296"/>
    </location>
</feature>
<gene>
    <name evidence="2" type="ORF">K491DRAFT_720510</name>
</gene>
<dbReference type="Proteomes" id="UP000799324">
    <property type="component" value="Unassembled WGS sequence"/>
</dbReference>
<dbReference type="InterPro" id="IPR000719">
    <property type="entry name" value="Prot_kinase_dom"/>
</dbReference>
<dbReference type="InterPro" id="IPR011009">
    <property type="entry name" value="Kinase-like_dom_sf"/>
</dbReference>